<dbReference type="InterPro" id="IPR034660">
    <property type="entry name" value="DinB/YfiT-like"/>
</dbReference>
<dbReference type="RefSeq" id="WP_263594624.1">
    <property type="nucleotide sequence ID" value="NZ_CP107020.1"/>
</dbReference>
<dbReference type="Proteomes" id="UP001164305">
    <property type="component" value="Chromosome"/>
</dbReference>
<dbReference type="Pfam" id="PF12867">
    <property type="entry name" value="DinB_2"/>
    <property type="match status" value="1"/>
</dbReference>
<keyword evidence="3" id="KW-1185">Reference proteome</keyword>
<evidence type="ECO:0000259" key="1">
    <source>
        <dbReference type="Pfam" id="PF12867"/>
    </source>
</evidence>
<feature type="domain" description="DinB-like" evidence="1">
    <location>
        <begin position="18"/>
        <end position="158"/>
    </location>
</feature>
<reference evidence="2" key="1">
    <citation type="submission" date="2022-10" db="EMBL/GenBank/DDBJ databases">
        <title>Whole-Genome Sequencing of Brachybacterium huguangmaarense BRM-3, Isolated from Betula schmidtii.</title>
        <authorList>
            <person name="Haam D."/>
        </authorList>
    </citation>
    <scope>NUCLEOTIDE SEQUENCE</scope>
    <source>
        <strain evidence="2">BRM-3</strain>
    </source>
</reference>
<dbReference type="InterPro" id="IPR024775">
    <property type="entry name" value="DinB-like"/>
</dbReference>
<name>A0ABY6G2U8_9MICO</name>
<dbReference type="Gene3D" id="1.20.120.450">
    <property type="entry name" value="dinb family like domain"/>
    <property type="match status" value="1"/>
</dbReference>
<dbReference type="SUPFAM" id="SSF109854">
    <property type="entry name" value="DinB/YfiT-like putative metalloenzymes"/>
    <property type="match status" value="1"/>
</dbReference>
<accession>A0ABY6G2U8</accession>
<organism evidence="2 3">
    <name type="scientific">Brachybacterium huguangmaarense</name>
    <dbReference type="NCBI Taxonomy" id="1652028"/>
    <lineage>
        <taxon>Bacteria</taxon>
        <taxon>Bacillati</taxon>
        <taxon>Actinomycetota</taxon>
        <taxon>Actinomycetes</taxon>
        <taxon>Micrococcales</taxon>
        <taxon>Dermabacteraceae</taxon>
        <taxon>Brachybacterium</taxon>
    </lineage>
</organism>
<gene>
    <name evidence="2" type="ORF">BRM3_02990</name>
</gene>
<proteinExistence type="predicted"/>
<sequence>MNGIDILKDAAGRPLEAAEALRDALTAEVLNAHVGGHANSVAWLLWHVGREIDAQVADLSGQEQVWTAQGFEEKLGLDGIGSAMGYGMSEDEARAVTVDEPGPLLDYVAAATGALQDYLDTLGDEDLGEVIDENWDPPVTRGVRLMSVVIDAAEHVGQAAYVVGVPEKA</sequence>
<dbReference type="NCBIfam" id="NF047843">
    <property type="entry name" value="MST_Rv0443"/>
    <property type="match status" value="1"/>
</dbReference>
<protein>
    <submittedName>
        <fullName evidence="2">DinB family protein</fullName>
    </submittedName>
</protein>
<dbReference type="EMBL" id="CP107020">
    <property type="protein sequence ID" value="UYG17415.1"/>
    <property type="molecule type" value="Genomic_DNA"/>
</dbReference>
<evidence type="ECO:0000313" key="3">
    <source>
        <dbReference type="Proteomes" id="UP001164305"/>
    </source>
</evidence>
<evidence type="ECO:0000313" key="2">
    <source>
        <dbReference type="EMBL" id="UYG17415.1"/>
    </source>
</evidence>